<dbReference type="PROSITE" id="PS50104">
    <property type="entry name" value="TIR"/>
    <property type="match status" value="1"/>
</dbReference>
<dbReference type="AlphaFoldDB" id="A0A1V1NRX8"/>
<dbReference type="Gene3D" id="3.40.50.10140">
    <property type="entry name" value="Toll/interleukin-1 receptor homology (TIR) domain"/>
    <property type="match status" value="1"/>
</dbReference>
<reference evidence="3" key="1">
    <citation type="submission" date="2012-11" db="EMBL/GenBank/DDBJ databases">
        <authorList>
            <person name="Lucero-Rivera Y.E."/>
            <person name="Tovar-Ramirez D."/>
        </authorList>
    </citation>
    <scope>NUCLEOTIDE SEQUENCE [LARGE SCALE GENOMIC DNA]</scope>
    <source>
        <strain evidence="3">Araruama</strain>
    </source>
</reference>
<gene>
    <name evidence="2" type="ORF">OMM_14427</name>
</gene>
<dbReference type="SUPFAM" id="SSF52200">
    <property type="entry name" value="Toll/Interleukin receptor TIR domain"/>
    <property type="match status" value="1"/>
</dbReference>
<dbReference type="GO" id="GO:0007165">
    <property type="term" value="P:signal transduction"/>
    <property type="evidence" value="ECO:0007669"/>
    <property type="project" value="InterPro"/>
</dbReference>
<comment type="caution">
    <text evidence="2">The sequence shown here is derived from an EMBL/GenBank/DDBJ whole genome shotgun (WGS) entry which is preliminary data.</text>
</comment>
<protein>
    <recommendedName>
        <fullName evidence="1">TIR domain-containing protein</fullName>
    </recommendedName>
</protein>
<dbReference type="InterPro" id="IPR035897">
    <property type="entry name" value="Toll_tir_struct_dom_sf"/>
</dbReference>
<dbReference type="InterPro" id="IPR000157">
    <property type="entry name" value="TIR_dom"/>
</dbReference>
<proteinExistence type="predicted"/>
<evidence type="ECO:0000313" key="3">
    <source>
        <dbReference type="Proteomes" id="UP000189670"/>
    </source>
</evidence>
<name>A0A1V1NRX8_9BACT</name>
<dbReference type="Proteomes" id="UP000189670">
    <property type="component" value="Unassembled WGS sequence"/>
</dbReference>
<dbReference type="EMBL" id="ATBP01002936">
    <property type="protein sequence ID" value="ETR65325.1"/>
    <property type="molecule type" value="Genomic_DNA"/>
</dbReference>
<organism evidence="2 3">
    <name type="scientific">Candidatus Magnetoglobus multicellularis str. Araruama</name>
    <dbReference type="NCBI Taxonomy" id="890399"/>
    <lineage>
        <taxon>Bacteria</taxon>
        <taxon>Pseudomonadati</taxon>
        <taxon>Thermodesulfobacteriota</taxon>
        <taxon>Desulfobacteria</taxon>
        <taxon>Desulfobacterales</taxon>
        <taxon>Desulfobacteraceae</taxon>
        <taxon>Candidatus Magnetoglobus</taxon>
    </lineage>
</organism>
<dbReference type="Pfam" id="PF13676">
    <property type="entry name" value="TIR_2"/>
    <property type="match status" value="1"/>
</dbReference>
<evidence type="ECO:0000313" key="2">
    <source>
        <dbReference type="EMBL" id="ETR65325.1"/>
    </source>
</evidence>
<accession>A0A1V1NRX8</accession>
<evidence type="ECO:0000259" key="1">
    <source>
        <dbReference type="PROSITE" id="PS50104"/>
    </source>
</evidence>
<feature type="domain" description="TIR" evidence="1">
    <location>
        <begin position="2"/>
        <end position="140"/>
    </location>
</feature>
<sequence>MIDYNIFISHSSIDTWVARQISVHIEKFGITTFLDEADIEYGDDFEDKILEAVRSSQELLVLLTPWGLKRPYIWLEIGAIWGLGRRVIGVIYGLSPNDLVTQEGTPALLKRIDLVELNNIDKYFEQLKRRIDETGGKYES</sequence>